<sequence>MSAKDLHVLRSYLARLSVQQLSDLRETRDVLPHLRPVNPANPQATIDEILCTLRSIRPKTRQLRRLASVYSWLIPQNLLPSWFLYRVDPMMAALGDFSLYKRLAFLIRMRCSPASLVCMASPTGAYGCIVALDPDSAQRNRHSVLPMYTWRGVPFMAVCISGLQSVRRFRHLLTEVFERNHEEQLVGFYADIDGAFAAALQEVQSGRV</sequence>
<protein>
    <submittedName>
        <fullName evidence="1">Uncharacterized protein</fullName>
    </submittedName>
</protein>
<proteinExistence type="predicted"/>
<comment type="caution">
    <text evidence="1">The sequence shown here is derived from an EMBL/GenBank/DDBJ whole genome shotgun (WGS) entry which is preliminary data.</text>
</comment>
<name>A0A9D4PHS9_RHISA</name>
<reference evidence="1" key="2">
    <citation type="submission" date="2021-09" db="EMBL/GenBank/DDBJ databases">
        <authorList>
            <person name="Jia N."/>
            <person name="Wang J."/>
            <person name="Shi W."/>
            <person name="Du L."/>
            <person name="Sun Y."/>
            <person name="Zhan W."/>
            <person name="Jiang J."/>
            <person name="Wang Q."/>
            <person name="Zhang B."/>
            <person name="Ji P."/>
            <person name="Sakyi L.B."/>
            <person name="Cui X."/>
            <person name="Yuan T."/>
            <person name="Jiang B."/>
            <person name="Yang W."/>
            <person name="Lam T.T.-Y."/>
            <person name="Chang Q."/>
            <person name="Ding S."/>
            <person name="Wang X."/>
            <person name="Zhu J."/>
            <person name="Ruan X."/>
            <person name="Zhao L."/>
            <person name="Wei J."/>
            <person name="Que T."/>
            <person name="Du C."/>
            <person name="Cheng J."/>
            <person name="Dai P."/>
            <person name="Han X."/>
            <person name="Huang E."/>
            <person name="Gao Y."/>
            <person name="Liu J."/>
            <person name="Shao H."/>
            <person name="Ye R."/>
            <person name="Li L."/>
            <person name="Wei W."/>
            <person name="Wang X."/>
            <person name="Wang C."/>
            <person name="Huo Q."/>
            <person name="Li W."/>
            <person name="Guo W."/>
            <person name="Chen H."/>
            <person name="Chen S."/>
            <person name="Zhou L."/>
            <person name="Zhou L."/>
            <person name="Ni X."/>
            <person name="Tian J."/>
            <person name="Zhou Y."/>
            <person name="Sheng Y."/>
            <person name="Liu T."/>
            <person name="Pan Y."/>
            <person name="Xia L."/>
            <person name="Li J."/>
            <person name="Zhao F."/>
            <person name="Cao W."/>
        </authorList>
    </citation>
    <scope>NUCLEOTIDE SEQUENCE</scope>
    <source>
        <strain evidence="1">Rsan-2018</strain>
        <tissue evidence="1">Larvae</tissue>
    </source>
</reference>
<dbReference type="Proteomes" id="UP000821837">
    <property type="component" value="Chromosome 8"/>
</dbReference>
<dbReference type="EMBL" id="JABSTV010001254">
    <property type="protein sequence ID" value="KAH7940009.1"/>
    <property type="molecule type" value="Genomic_DNA"/>
</dbReference>
<accession>A0A9D4PHS9</accession>
<dbReference type="AlphaFoldDB" id="A0A9D4PHS9"/>
<gene>
    <name evidence="1" type="ORF">HPB52_020271</name>
</gene>
<reference evidence="1" key="1">
    <citation type="journal article" date="2020" name="Cell">
        <title>Large-Scale Comparative Analyses of Tick Genomes Elucidate Their Genetic Diversity and Vector Capacities.</title>
        <authorList>
            <consortium name="Tick Genome and Microbiome Consortium (TIGMIC)"/>
            <person name="Jia N."/>
            <person name="Wang J."/>
            <person name="Shi W."/>
            <person name="Du L."/>
            <person name="Sun Y."/>
            <person name="Zhan W."/>
            <person name="Jiang J.F."/>
            <person name="Wang Q."/>
            <person name="Zhang B."/>
            <person name="Ji P."/>
            <person name="Bell-Sakyi L."/>
            <person name="Cui X.M."/>
            <person name="Yuan T.T."/>
            <person name="Jiang B.G."/>
            <person name="Yang W.F."/>
            <person name="Lam T.T."/>
            <person name="Chang Q.C."/>
            <person name="Ding S.J."/>
            <person name="Wang X.J."/>
            <person name="Zhu J.G."/>
            <person name="Ruan X.D."/>
            <person name="Zhao L."/>
            <person name="Wei J.T."/>
            <person name="Ye R.Z."/>
            <person name="Que T.C."/>
            <person name="Du C.H."/>
            <person name="Zhou Y.H."/>
            <person name="Cheng J.X."/>
            <person name="Dai P.F."/>
            <person name="Guo W.B."/>
            <person name="Han X.H."/>
            <person name="Huang E.J."/>
            <person name="Li L.F."/>
            <person name="Wei W."/>
            <person name="Gao Y.C."/>
            <person name="Liu J.Z."/>
            <person name="Shao H.Z."/>
            <person name="Wang X."/>
            <person name="Wang C.C."/>
            <person name="Yang T.C."/>
            <person name="Huo Q.B."/>
            <person name="Li W."/>
            <person name="Chen H.Y."/>
            <person name="Chen S.E."/>
            <person name="Zhou L.G."/>
            <person name="Ni X.B."/>
            <person name="Tian J.H."/>
            <person name="Sheng Y."/>
            <person name="Liu T."/>
            <person name="Pan Y.S."/>
            <person name="Xia L.Y."/>
            <person name="Li J."/>
            <person name="Zhao F."/>
            <person name="Cao W.C."/>
        </authorList>
    </citation>
    <scope>NUCLEOTIDE SEQUENCE</scope>
    <source>
        <strain evidence="1">Rsan-2018</strain>
    </source>
</reference>
<evidence type="ECO:0000313" key="2">
    <source>
        <dbReference type="Proteomes" id="UP000821837"/>
    </source>
</evidence>
<keyword evidence="2" id="KW-1185">Reference proteome</keyword>
<organism evidence="1 2">
    <name type="scientific">Rhipicephalus sanguineus</name>
    <name type="common">Brown dog tick</name>
    <name type="synonym">Ixodes sanguineus</name>
    <dbReference type="NCBI Taxonomy" id="34632"/>
    <lineage>
        <taxon>Eukaryota</taxon>
        <taxon>Metazoa</taxon>
        <taxon>Ecdysozoa</taxon>
        <taxon>Arthropoda</taxon>
        <taxon>Chelicerata</taxon>
        <taxon>Arachnida</taxon>
        <taxon>Acari</taxon>
        <taxon>Parasitiformes</taxon>
        <taxon>Ixodida</taxon>
        <taxon>Ixodoidea</taxon>
        <taxon>Ixodidae</taxon>
        <taxon>Rhipicephalinae</taxon>
        <taxon>Rhipicephalus</taxon>
        <taxon>Rhipicephalus</taxon>
    </lineage>
</organism>
<evidence type="ECO:0000313" key="1">
    <source>
        <dbReference type="EMBL" id="KAH7940009.1"/>
    </source>
</evidence>